<reference evidence="1 2" key="1">
    <citation type="journal article" date="2021" name="Front. Genet.">
        <title>Chromosome-Level Genome Assembly Reveals Significant Gene Expansion in the Toll and IMD Signaling Pathways of Dendrolimus kikuchii.</title>
        <authorList>
            <person name="Zhou J."/>
            <person name="Wu P."/>
            <person name="Xiong Z."/>
            <person name="Liu N."/>
            <person name="Zhao N."/>
            <person name="Ji M."/>
            <person name="Qiu Y."/>
            <person name="Yang B."/>
        </authorList>
    </citation>
    <scope>NUCLEOTIDE SEQUENCE [LARGE SCALE GENOMIC DNA]</scope>
    <source>
        <strain evidence="1">Ann1</strain>
    </source>
</reference>
<dbReference type="EMBL" id="CM034395">
    <property type="protein sequence ID" value="KAJ0178858.1"/>
    <property type="molecule type" value="Genomic_DNA"/>
</dbReference>
<dbReference type="Proteomes" id="UP000824533">
    <property type="component" value="Linkage Group LG09"/>
</dbReference>
<name>A0ACC1D5I7_9NEOP</name>
<sequence>MYNNLLSVLLFFAWSSSSAISAPSLEPSITSLEEFEIEDSAARIVNGYQIDISKIPYQAALRRRVTSGWSHTCGAVIISHTAVLTAAHCVDSYVSEPSSLRVAVGMSSLLFGGKTYDVAKVIIHSTYSSMTLVDDIALLGTTKIMSFSTNINSVAIASATHSLPVGTEALVSGFGTTSYEGSTSSTLLAAKVYIIDQAVCSRAYVRIASIYSGMVCANASNPYRDACQGDSGGPLVADGILVGIVSWGERCADPLYPGVYTRVSEYNSWILTNLIQLS</sequence>
<evidence type="ECO:0000313" key="1">
    <source>
        <dbReference type="EMBL" id="KAJ0178858.1"/>
    </source>
</evidence>
<accession>A0ACC1D5I7</accession>
<evidence type="ECO:0000313" key="2">
    <source>
        <dbReference type="Proteomes" id="UP000824533"/>
    </source>
</evidence>
<organism evidence="1 2">
    <name type="scientific">Dendrolimus kikuchii</name>
    <dbReference type="NCBI Taxonomy" id="765133"/>
    <lineage>
        <taxon>Eukaryota</taxon>
        <taxon>Metazoa</taxon>
        <taxon>Ecdysozoa</taxon>
        <taxon>Arthropoda</taxon>
        <taxon>Hexapoda</taxon>
        <taxon>Insecta</taxon>
        <taxon>Pterygota</taxon>
        <taxon>Neoptera</taxon>
        <taxon>Endopterygota</taxon>
        <taxon>Lepidoptera</taxon>
        <taxon>Glossata</taxon>
        <taxon>Ditrysia</taxon>
        <taxon>Bombycoidea</taxon>
        <taxon>Lasiocampidae</taxon>
        <taxon>Dendrolimus</taxon>
    </lineage>
</organism>
<proteinExistence type="predicted"/>
<comment type="caution">
    <text evidence="1">The sequence shown here is derived from an EMBL/GenBank/DDBJ whole genome shotgun (WGS) entry which is preliminary data.</text>
</comment>
<gene>
    <name evidence="1" type="ORF">K1T71_005633</name>
</gene>
<protein>
    <submittedName>
        <fullName evidence="1">Uncharacterized protein</fullName>
    </submittedName>
</protein>
<keyword evidence="2" id="KW-1185">Reference proteome</keyword>